<organism evidence="1 2">
    <name type="scientific">Arctium lappa</name>
    <name type="common">Greater burdock</name>
    <name type="synonym">Lappa major</name>
    <dbReference type="NCBI Taxonomy" id="4217"/>
    <lineage>
        <taxon>Eukaryota</taxon>
        <taxon>Viridiplantae</taxon>
        <taxon>Streptophyta</taxon>
        <taxon>Embryophyta</taxon>
        <taxon>Tracheophyta</taxon>
        <taxon>Spermatophyta</taxon>
        <taxon>Magnoliopsida</taxon>
        <taxon>eudicotyledons</taxon>
        <taxon>Gunneridae</taxon>
        <taxon>Pentapetalae</taxon>
        <taxon>asterids</taxon>
        <taxon>campanulids</taxon>
        <taxon>Asterales</taxon>
        <taxon>Asteraceae</taxon>
        <taxon>Carduoideae</taxon>
        <taxon>Cardueae</taxon>
        <taxon>Arctiinae</taxon>
        <taxon>Arctium</taxon>
    </lineage>
</organism>
<gene>
    <name evidence="1" type="ORF">L6452_35944</name>
</gene>
<keyword evidence="2" id="KW-1185">Reference proteome</keyword>
<accession>A0ACB8Y8J0</accession>
<protein>
    <submittedName>
        <fullName evidence="1">Uncharacterized protein</fullName>
    </submittedName>
</protein>
<sequence>MSSESESQKKTTTEPSAAPSEPTQSRTFKAPPIDTSAPVPELQPKVRIEATISSELEKFVSFEELELMPEASSIPIQYNLSEHVNYAEEGLKKISKPTPTQESLPISKPTSESQLKPTSSSAPKALTELHA</sequence>
<dbReference type="EMBL" id="CM042059">
    <property type="protein sequence ID" value="KAI3681160.1"/>
    <property type="molecule type" value="Genomic_DNA"/>
</dbReference>
<name>A0ACB8Y8J0_ARCLA</name>
<dbReference type="Proteomes" id="UP001055879">
    <property type="component" value="Linkage Group LG13"/>
</dbReference>
<reference evidence="1 2" key="2">
    <citation type="journal article" date="2022" name="Mol. Ecol. Resour.">
        <title>The genomes of chicory, endive, great burdock and yacon provide insights into Asteraceae paleo-polyploidization history and plant inulin production.</title>
        <authorList>
            <person name="Fan W."/>
            <person name="Wang S."/>
            <person name="Wang H."/>
            <person name="Wang A."/>
            <person name="Jiang F."/>
            <person name="Liu H."/>
            <person name="Zhao H."/>
            <person name="Xu D."/>
            <person name="Zhang Y."/>
        </authorList>
    </citation>
    <scope>NUCLEOTIDE SEQUENCE [LARGE SCALE GENOMIC DNA]</scope>
    <source>
        <strain evidence="2">cv. Niubang</strain>
    </source>
</reference>
<reference evidence="2" key="1">
    <citation type="journal article" date="2022" name="Mol. Ecol. Resour.">
        <title>The genomes of chicory, endive, great burdock and yacon provide insights into Asteraceae palaeo-polyploidization history and plant inulin production.</title>
        <authorList>
            <person name="Fan W."/>
            <person name="Wang S."/>
            <person name="Wang H."/>
            <person name="Wang A."/>
            <person name="Jiang F."/>
            <person name="Liu H."/>
            <person name="Zhao H."/>
            <person name="Xu D."/>
            <person name="Zhang Y."/>
        </authorList>
    </citation>
    <scope>NUCLEOTIDE SEQUENCE [LARGE SCALE GENOMIC DNA]</scope>
    <source>
        <strain evidence="2">cv. Niubang</strain>
    </source>
</reference>
<evidence type="ECO:0000313" key="1">
    <source>
        <dbReference type="EMBL" id="KAI3681160.1"/>
    </source>
</evidence>
<proteinExistence type="predicted"/>
<comment type="caution">
    <text evidence="1">The sequence shown here is derived from an EMBL/GenBank/DDBJ whole genome shotgun (WGS) entry which is preliminary data.</text>
</comment>
<evidence type="ECO:0000313" key="2">
    <source>
        <dbReference type="Proteomes" id="UP001055879"/>
    </source>
</evidence>